<dbReference type="EMBL" id="KF669658">
    <property type="protein sequence ID" value="AGY48120.1"/>
    <property type="molecule type" value="Genomic_DNA"/>
</dbReference>
<evidence type="ECO:0000256" key="1">
    <source>
        <dbReference type="SAM" id="Phobius"/>
    </source>
</evidence>
<gene>
    <name evidence="2" type="ORF">Presley_53</name>
</gene>
<name>U5PVV3_9CAUD</name>
<keyword evidence="3" id="KW-1185">Reference proteome</keyword>
<dbReference type="GeneID" id="18504191"/>
<evidence type="ECO:0000313" key="2">
    <source>
        <dbReference type="EMBL" id="AGY48120.1"/>
    </source>
</evidence>
<keyword evidence="1" id="KW-1133">Transmembrane helix</keyword>
<keyword evidence="1" id="KW-0812">Transmembrane</keyword>
<accession>U5PVV3</accession>
<dbReference type="Proteomes" id="UP000017656">
    <property type="component" value="Segment"/>
</dbReference>
<organism evidence="2 3">
    <name type="scientific">Acinetobacter phage Presley</name>
    <dbReference type="NCBI Taxonomy" id="1406780"/>
    <lineage>
        <taxon>Viruses</taxon>
        <taxon>Duplodnaviria</taxon>
        <taxon>Heunggongvirae</taxon>
        <taxon>Uroviricota</taxon>
        <taxon>Caudoviricetes</taxon>
        <taxon>Schitoviridae</taxon>
        <taxon>Presleyvirus</taxon>
        <taxon>Presleyvirus presley</taxon>
    </lineage>
</organism>
<evidence type="ECO:0000313" key="3">
    <source>
        <dbReference type="Proteomes" id="UP000017656"/>
    </source>
</evidence>
<keyword evidence="1" id="KW-0472">Membrane</keyword>
<protein>
    <submittedName>
        <fullName evidence="2">Uncharacterized protein</fullName>
    </submittedName>
</protein>
<dbReference type="RefSeq" id="YP_009007621.1">
    <property type="nucleotide sequence ID" value="NC_023581.1"/>
</dbReference>
<feature type="transmembrane region" description="Helical" evidence="1">
    <location>
        <begin position="12"/>
        <end position="40"/>
    </location>
</feature>
<dbReference type="KEGG" id="vg:18504191"/>
<sequence>MATEINQLYLAMIIGFGLAMGVAIFISVLKLGSSLIGWLVERSMGYKNFSYSSTPSKRVKLDGRKYIVNSVVSNVSGSHTVHYLTGIGPNNPDVVITVKNKGA</sequence>
<proteinExistence type="predicted"/>
<reference evidence="2 3" key="1">
    <citation type="journal article" date="2013" name="Genome Announc.">
        <title>Complete Genome of Acinetobacter baumannii N4-Like Podophage Presley.</title>
        <authorList>
            <person name="Farmer N.G."/>
            <person name="Wood T.L."/>
            <person name="Chamakura K.R."/>
            <person name="Kuty Everett G.F."/>
        </authorList>
    </citation>
    <scope>NUCLEOTIDE SEQUENCE [LARGE SCALE GENOMIC DNA]</scope>
</reference>